<accession>A0ABS7QBC3</accession>
<feature type="short sequence motif" description="'ERGGDP' region" evidence="10">
    <location>
        <begin position="183"/>
        <end position="188"/>
    </location>
</feature>
<dbReference type="RefSeq" id="WP_222965546.1">
    <property type="nucleotide sequence ID" value="NZ_JAINZZ010000032.1"/>
</dbReference>
<protein>
    <recommendedName>
        <fullName evidence="10">L-cysteine:1D-myo-inositol 2-amino-2-deoxy-alpha-D-glucopyranoside ligase</fullName>
        <shortName evidence="10">L-Cys:GlcN-Ins ligase</shortName>
        <ecNumber evidence="10">6.3.1.13</ecNumber>
    </recommendedName>
    <alternativeName>
        <fullName evidence="10">Mycothiol ligase</fullName>
        <shortName evidence="10">MSH ligase</shortName>
    </alternativeName>
</protein>
<feature type="binding site" evidence="10">
    <location>
        <begin position="43"/>
        <end position="46"/>
    </location>
    <ligand>
        <name>L-cysteinyl-5'-AMP</name>
        <dbReference type="ChEBI" id="CHEBI:144924"/>
    </ligand>
</feature>
<feature type="binding site" evidence="10">
    <location>
        <position position="224"/>
    </location>
    <ligand>
        <name>L-cysteinyl-5'-AMP</name>
        <dbReference type="ChEBI" id="CHEBI:144924"/>
    </ligand>
</feature>
<feature type="binding site" evidence="10">
    <location>
        <position position="58"/>
    </location>
    <ligand>
        <name>L-cysteinyl-5'-AMP</name>
        <dbReference type="ChEBI" id="CHEBI:144924"/>
    </ligand>
</feature>
<comment type="function">
    <text evidence="1 10">Catalyzes the ATP-dependent condensation of GlcN-Ins and L-cysteine to form L-Cys-GlcN-Ins.</text>
</comment>
<reference evidence="13 14" key="1">
    <citation type="submission" date="2021-08" db="EMBL/GenBank/DDBJ databases">
        <title>WGS of actinomycetes from Thailand.</title>
        <authorList>
            <person name="Thawai C."/>
        </authorList>
    </citation>
    <scope>NUCLEOTIDE SEQUENCE [LARGE SCALE GENOMIC DNA]</scope>
    <source>
        <strain evidence="13 14">PLK6-54</strain>
    </source>
</reference>
<feature type="binding site" evidence="10">
    <location>
        <begin position="246"/>
        <end position="248"/>
    </location>
    <ligand>
        <name>L-cysteinyl-5'-AMP</name>
        <dbReference type="ChEBI" id="CHEBI:144924"/>
    </ligand>
</feature>
<evidence type="ECO:0000256" key="3">
    <source>
        <dbReference type="ARBA" id="ARBA00011245"/>
    </source>
</evidence>
<dbReference type="GO" id="GO:0035446">
    <property type="term" value="F:cysteine-glucosaminylinositol ligase activity"/>
    <property type="evidence" value="ECO:0007669"/>
    <property type="project" value="UniProtKB-EC"/>
</dbReference>
<evidence type="ECO:0000256" key="5">
    <source>
        <dbReference type="ARBA" id="ARBA00022723"/>
    </source>
</evidence>
<feature type="binding site" evidence="10">
    <location>
        <begin position="81"/>
        <end position="83"/>
    </location>
    <ligand>
        <name>L-cysteinyl-5'-AMP</name>
        <dbReference type="ChEBI" id="CHEBI:144924"/>
    </ligand>
</feature>
<sequence length="409" mass="43574">MHAWPASDVPALPGTGRPLSLHDTSTGGRVTLDPGPVARIYVCGITPYDATHMGHAATYTAFDLVQRVWLDTKRQVHYVQNVTDVDDPLLERAVATGDDWTALAERETALFREDMTALRMLPPAHYIGAVEAIPGIVPLIERLREAGAAYELDGDVYFSVESDRHFGTVARLDAAAMRVLSAERGGDPDRPGKKNPLDPILWLGAREGEPSWDGGSLGPGRPGWHIECVAIALDHLGMGFDVQGGGSDLAFPHHEMGASHAQVLTGEFPFAKAYVHAGMVALDGEKMSKSKGNLVFVSALRRDGVDPAAIRLALLAHHYRADWEWTDAVLAEAVERLGRWRAAVSRPDGPPAEGVLAEVRAALADDLDAPRALRAIDAWAEAQAAGGGADTGAPGLVSRTADALLGVAV</sequence>
<evidence type="ECO:0000256" key="4">
    <source>
        <dbReference type="ARBA" id="ARBA00022598"/>
    </source>
</evidence>
<comment type="subunit">
    <text evidence="3 10">Monomer.</text>
</comment>
<feature type="binding site" evidence="10">
    <location>
        <position position="253"/>
    </location>
    <ligand>
        <name>Zn(2+)</name>
        <dbReference type="ChEBI" id="CHEBI:29105"/>
    </ligand>
</feature>
<comment type="cofactor">
    <cofactor evidence="10">
        <name>Zn(2+)</name>
        <dbReference type="ChEBI" id="CHEBI:29105"/>
    </cofactor>
    <text evidence="10">Binds 1 zinc ion per subunit.</text>
</comment>
<evidence type="ECO:0000256" key="10">
    <source>
        <dbReference type="HAMAP-Rule" id="MF_01697"/>
    </source>
</evidence>
<evidence type="ECO:0000256" key="1">
    <source>
        <dbReference type="ARBA" id="ARBA00003679"/>
    </source>
</evidence>
<feature type="short sequence motif" description="'KMSKS' region" evidence="10">
    <location>
        <begin position="286"/>
        <end position="290"/>
    </location>
</feature>
<keyword evidence="14" id="KW-1185">Reference proteome</keyword>
<feature type="domain" description="tRNA synthetases class I catalytic" evidence="12">
    <location>
        <begin position="39"/>
        <end position="334"/>
    </location>
</feature>
<evidence type="ECO:0000256" key="6">
    <source>
        <dbReference type="ARBA" id="ARBA00022741"/>
    </source>
</evidence>
<dbReference type="EMBL" id="JAINZZ010000032">
    <property type="protein sequence ID" value="MBY8880477.1"/>
    <property type="molecule type" value="Genomic_DNA"/>
</dbReference>
<dbReference type="Proteomes" id="UP000778578">
    <property type="component" value="Unassembled WGS sequence"/>
</dbReference>
<gene>
    <name evidence="10 13" type="primary">mshC</name>
    <name evidence="13" type="ORF">K7862_22990</name>
</gene>
<evidence type="ECO:0000256" key="11">
    <source>
        <dbReference type="SAM" id="MobiDB-lite"/>
    </source>
</evidence>
<dbReference type="PANTHER" id="PTHR10890:SF3">
    <property type="entry name" value="CYSTEINE--TRNA LIGASE, CYTOPLASMIC"/>
    <property type="match status" value="1"/>
</dbReference>
<organism evidence="13 14">
    <name type="scientific">Actinacidiphila acidipaludis</name>
    <dbReference type="NCBI Taxonomy" id="2873382"/>
    <lineage>
        <taxon>Bacteria</taxon>
        <taxon>Bacillati</taxon>
        <taxon>Actinomycetota</taxon>
        <taxon>Actinomycetes</taxon>
        <taxon>Kitasatosporales</taxon>
        <taxon>Streptomycetaceae</taxon>
        <taxon>Actinacidiphila</taxon>
    </lineage>
</organism>
<dbReference type="EC" id="6.3.1.13" evidence="10"/>
<dbReference type="PANTHER" id="PTHR10890">
    <property type="entry name" value="CYSTEINYL-TRNA SYNTHETASE"/>
    <property type="match status" value="1"/>
</dbReference>
<keyword evidence="4 10" id="KW-0436">Ligase</keyword>
<keyword evidence="7 10" id="KW-0862">Zinc</keyword>
<evidence type="ECO:0000256" key="9">
    <source>
        <dbReference type="ARBA" id="ARBA00048350"/>
    </source>
</evidence>
<evidence type="ECO:0000313" key="13">
    <source>
        <dbReference type="EMBL" id="MBY8880477.1"/>
    </source>
</evidence>
<dbReference type="Gene3D" id="1.20.120.640">
    <property type="entry name" value="Anticodon-binding domain of a subclass of class I aminoacyl-tRNA synthetases"/>
    <property type="match status" value="1"/>
</dbReference>
<dbReference type="SUPFAM" id="SSF52374">
    <property type="entry name" value="Nucleotidylyl transferase"/>
    <property type="match status" value="1"/>
</dbReference>
<evidence type="ECO:0000259" key="12">
    <source>
        <dbReference type="Pfam" id="PF01406"/>
    </source>
</evidence>
<dbReference type="PRINTS" id="PR00983">
    <property type="entry name" value="TRNASYNTHCYS"/>
</dbReference>
<evidence type="ECO:0000256" key="2">
    <source>
        <dbReference type="ARBA" id="ARBA00007723"/>
    </source>
</evidence>
<evidence type="ECO:0000313" key="14">
    <source>
        <dbReference type="Proteomes" id="UP000778578"/>
    </source>
</evidence>
<proteinExistence type="inferred from homology"/>
<keyword evidence="6 10" id="KW-0547">Nucleotide-binding</keyword>
<dbReference type="InterPro" id="IPR017812">
    <property type="entry name" value="Mycothiol_ligase_MshC"/>
</dbReference>
<dbReference type="Pfam" id="PF01406">
    <property type="entry name" value="tRNA-synt_1e"/>
    <property type="match status" value="1"/>
</dbReference>
<name>A0ABS7QBC3_9ACTN</name>
<feature type="region of interest" description="Disordered" evidence="11">
    <location>
        <begin position="1"/>
        <end position="28"/>
    </location>
</feature>
<feature type="binding site" evidence="10">
    <location>
        <position position="43"/>
    </location>
    <ligand>
        <name>Zn(2+)</name>
        <dbReference type="ChEBI" id="CHEBI:29105"/>
    </ligand>
</feature>
<evidence type="ECO:0000256" key="7">
    <source>
        <dbReference type="ARBA" id="ARBA00022833"/>
    </source>
</evidence>
<dbReference type="Gene3D" id="3.40.50.620">
    <property type="entry name" value="HUPs"/>
    <property type="match status" value="1"/>
</dbReference>
<dbReference type="InterPro" id="IPR032678">
    <property type="entry name" value="tRNA-synt_1_cat_dom"/>
</dbReference>
<feature type="short sequence motif" description="'HIGH' region" evidence="10">
    <location>
        <begin position="45"/>
        <end position="55"/>
    </location>
</feature>
<feature type="binding site" evidence="10">
    <location>
        <position position="280"/>
    </location>
    <ligand>
        <name>L-cysteinyl-5'-AMP</name>
        <dbReference type="ChEBI" id="CHEBI:144924"/>
    </ligand>
</feature>
<comment type="caution">
    <text evidence="13">The sequence shown here is derived from an EMBL/GenBank/DDBJ whole genome shotgun (WGS) entry which is preliminary data.</text>
</comment>
<feature type="binding site" evidence="10">
    <location>
        <position position="228"/>
    </location>
    <ligand>
        <name>Zn(2+)</name>
        <dbReference type="ChEBI" id="CHEBI:29105"/>
    </ligand>
</feature>
<dbReference type="InterPro" id="IPR024909">
    <property type="entry name" value="Cys-tRNA/MSH_ligase"/>
</dbReference>
<dbReference type="InterPro" id="IPR014729">
    <property type="entry name" value="Rossmann-like_a/b/a_fold"/>
</dbReference>
<evidence type="ECO:0000256" key="8">
    <source>
        <dbReference type="ARBA" id="ARBA00022840"/>
    </source>
</evidence>
<keyword evidence="8 10" id="KW-0067">ATP-binding</keyword>
<keyword evidence="5 10" id="KW-0479">Metal-binding</keyword>
<comment type="catalytic activity">
    <reaction evidence="9 10">
        <text>1D-myo-inositol 2-amino-2-deoxy-alpha-D-glucopyranoside + L-cysteine + ATP = 1D-myo-inositol 2-(L-cysteinylamino)-2-deoxy-alpha-D-glucopyranoside + AMP + diphosphate + H(+)</text>
        <dbReference type="Rhea" id="RHEA:26176"/>
        <dbReference type="ChEBI" id="CHEBI:15378"/>
        <dbReference type="ChEBI" id="CHEBI:30616"/>
        <dbReference type="ChEBI" id="CHEBI:33019"/>
        <dbReference type="ChEBI" id="CHEBI:35235"/>
        <dbReference type="ChEBI" id="CHEBI:58886"/>
        <dbReference type="ChEBI" id="CHEBI:58887"/>
        <dbReference type="ChEBI" id="CHEBI:456215"/>
        <dbReference type="EC" id="6.3.1.13"/>
    </reaction>
</comment>
<comment type="similarity">
    <text evidence="2 10">Belongs to the class-I aminoacyl-tRNA synthetase family. MshC subfamily.</text>
</comment>
<dbReference type="NCBIfam" id="TIGR03447">
    <property type="entry name" value="mycothiol_MshC"/>
    <property type="match status" value="1"/>
</dbReference>
<dbReference type="HAMAP" id="MF_01697">
    <property type="entry name" value="MshC"/>
    <property type="match status" value="1"/>
</dbReference>